<reference evidence="6" key="2">
    <citation type="submission" date="2025-08" db="UniProtKB">
        <authorList>
            <consortium name="RefSeq"/>
        </authorList>
    </citation>
    <scope>IDENTIFICATION</scope>
    <source>
        <tissue evidence="6">Blood</tissue>
    </source>
</reference>
<keyword evidence="3" id="KW-0472">Membrane</keyword>
<proteinExistence type="predicted"/>
<dbReference type="InterPro" id="IPR011333">
    <property type="entry name" value="SKP1/BTB/POZ_sf"/>
</dbReference>
<dbReference type="AlphaFoldDB" id="A0A2D0QEB5"/>
<name>A0A2D0QEB5_ICTPU</name>
<evidence type="ECO:0000313" key="6">
    <source>
        <dbReference type="RefSeq" id="XP_017317018.2"/>
    </source>
</evidence>
<protein>
    <submittedName>
        <fullName evidence="6">Kelch-like protein 10</fullName>
    </submittedName>
</protein>
<sequence>MNYHSYSNQLCDTIIEVEGTHFHAHKSVLCELSPYFSALFTRWSSPGQFMYTVPGVTPKIMKAIIQYGYSQRIRITRKNVQALLEAADYLLMDDIVHLCCQFLVKRLCSKNCIEMLRLATAHSWHELRDRASLMVKQSQIYCQLRSKSPGVGDRSGRRRQTPYTLRHSSINGAWNFHPTQITPTYTHTIFFLFLLSLLLVAVINTHLNY</sequence>
<dbReference type="InterPro" id="IPR000210">
    <property type="entry name" value="BTB/POZ_dom"/>
</dbReference>
<keyword evidence="3" id="KW-0812">Transmembrane</keyword>
<feature type="domain" description="BTB" evidence="4">
    <location>
        <begin position="11"/>
        <end position="77"/>
    </location>
</feature>
<accession>A0A2D0QEB5</accession>
<keyword evidence="2" id="KW-0677">Repeat</keyword>
<dbReference type="PROSITE" id="PS50097">
    <property type="entry name" value="BTB"/>
    <property type="match status" value="1"/>
</dbReference>
<organism evidence="5 6">
    <name type="scientific">Ictalurus punctatus</name>
    <name type="common">Channel catfish</name>
    <name type="synonym">Silurus punctatus</name>
    <dbReference type="NCBI Taxonomy" id="7998"/>
    <lineage>
        <taxon>Eukaryota</taxon>
        <taxon>Metazoa</taxon>
        <taxon>Chordata</taxon>
        <taxon>Craniata</taxon>
        <taxon>Vertebrata</taxon>
        <taxon>Euteleostomi</taxon>
        <taxon>Actinopterygii</taxon>
        <taxon>Neopterygii</taxon>
        <taxon>Teleostei</taxon>
        <taxon>Ostariophysi</taxon>
        <taxon>Siluriformes</taxon>
        <taxon>Ictaluridae</taxon>
        <taxon>Ictalurus</taxon>
    </lineage>
</organism>
<dbReference type="PANTHER" id="PTHR24412:SF172">
    <property type="entry name" value="KELCH-LIKE PROTEIN 10"/>
    <property type="match status" value="1"/>
</dbReference>
<dbReference type="PANTHER" id="PTHR24412">
    <property type="entry name" value="KELCH PROTEIN"/>
    <property type="match status" value="1"/>
</dbReference>
<dbReference type="GeneID" id="108260869"/>
<keyword evidence="3" id="KW-1133">Transmembrane helix</keyword>
<dbReference type="KEGG" id="ipu:108260869"/>
<keyword evidence="5" id="KW-1185">Reference proteome</keyword>
<dbReference type="STRING" id="7998.ENSIPUP00000018248"/>
<gene>
    <name evidence="6" type="primary">LOC108260869</name>
</gene>
<reference evidence="5" key="1">
    <citation type="journal article" date="2016" name="Nat. Commun.">
        <title>The channel catfish genome sequence provides insights into the evolution of scale formation in teleosts.</title>
        <authorList>
            <person name="Liu Z."/>
            <person name="Liu S."/>
            <person name="Yao J."/>
            <person name="Bao L."/>
            <person name="Zhang J."/>
            <person name="Li Y."/>
            <person name="Jiang C."/>
            <person name="Sun L."/>
            <person name="Wang R."/>
            <person name="Zhang Y."/>
            <person name="Zhou T."/>
            <person name="Zeng Q."/>
            <person name="Fu Q."/>
            <person name="Gao S."/>
            <person name="Li N."/>
            <person name="Koren S."/>
            <person name="Jiang Y."/>
            <person name="Zimin A."/>
            <person name="Xu P."/>
            <person name="Phillippy A.M."/>
            <person name="Geng X."/>
            <person name="Song L."/>
            <person name="Sun F."/>
            <person name="Li C."/>
            <person name="Wang X."/>
            <person name="Chen A."/>
            <person name="Jin Y."/>
            <person name="Yuan Z."/>
            <person name="Yang Y."/>
            <person name="Tan S."/>
            <person name="Peatman E."/>
            <person name="Lu J."/>
            <person name="Qin Z."/>
            <person name="Dunham R."/>
            <person name="Li Z."/>
            <person name="Sonstegard T."/>
            <person name="Feng J."/>
            <person name="Danzmann R.G."/>
            <person name="Schroeder S."/>
            <person name="Scheffler B."/>
            <person name="Duke M.V."/>
            <person name="Ballard L."/>
            <person name="Kucuktas H."/>
            <person name="Kaltenboeck L."/>
            <person name="Liu H."/>
            <person name="Armbruster J."/>
            <person name="Xie Y."/>
            <person name="Kirby M.L."/>
            <person name="Tian Y."/>
            <person name="Flanagan M.E."/>
            <person name="Mu W."/>
            <person name="Waldbieser G.C."/>
        </authorList>
    </citation>
    <scope>NUCLEOTIDE SEQUENCE [LARGE SCALE GENOMIC DNA]</scope>
    <source>
        <strain evidence="5">SDA103</strain>
    </source>
</reference>
<dbReference type="Gene3D" id="3.30.710.10">
    <property type="entry name" value="Potassium Channel Kv1.1, Chain A"/>
    <property type="match status" value="1"/>
</dbReference>
<dbReference type="SUPFAM" id="SSF54695">
    <property type="entry name" value="POZ domain"/>
    <property type="match status" value="1"/>
</dbReference>
<evidence type="ECO:0000256" key="3">
    <source>
        <dbReference type="SAM" id="Phobius"/>
    </source>
</evidence>
<keyword evidence="1" id="KW-0880">Kelch repeat</keyword>
<dbReference type="RefSeq" id="XP_017317018.2">
    <property type="nucleotide sequence ID" value="XM_017461529.3"/>
</dbReference>
<evidence type="ECO:0000313" key="5">
    <source>
        <dbReference type="Proteomes" id="UP000221080"/>
    </source>
</evidence>
<dbReference type="Pfam" id="PF00651">
    <property type="entry name" value="BTB"/>
    <property type="match status" value="1"/>
</dbReference>
<dbReference type="Proteomes" id="UP000221080">
    <property type="component" value="Chromosome 29"/>
</dbReference>
<dbReference type="SMART" id="SM00225">
    <property type="entry name" value="BTB"/>
    <property type="match status" value="1"/>
</dbReference>
<dbReference type="OrthoDB" id="8953997at2759"/>
<evidence type="ECO:0000256" key="1">
    <source>
        <dbReference type="ARBA" id="ARBA00022441"/>
    </source>
</evidence>
<evidence type="ECO:0000259" key="4">
    <source>
        <dbReference type="PROSITE" id="PS50097"/>
    </source>
</evidence>
<feature type="transmembrane region" description="Helical" evidence="3">
    <location>
        <begin position="185"/>
        <end position="207"/>
    </location>
</feature>
<evidence type="ECO:0000256" key="2">
    <source>
        <dbReference type="ARBA" id="ARBA00022737"/>
    </source>
</evidence>